<keyword evidence="2" id="KW-0408">Iron</keyword>
<keyword evidence="2" id="KW-0479">Metal-binding</keyword>
<dbReference type="GO" id="GO:0046872">
    <property type="term" value="F:metal ion binding"/>
    <property type="evidence" value="ECO:0007669"/>
    <property type="project" value="UniProtKB-KW"/>
</dbReference>
<comment type="caution">
    <text evidence="5">The sequence shown here is derived from an EMBL/GenBank/DDBJ whole genome shotgun (WGS) entry which is preliminary data.</text>
</comment>
<dbReference type="InterPro" id="IPR005123">
    <property type="entry name" value="Oxoglu/Fe-dep_dioxygenase_dom"/>
</dbReference>
<name>A0A8K0W3G0_9PLEO</name>
<feature type="compositionally biased region" description="Low complexity" evidence="3">
    <location>
        <begin position="1"/>
        <end position="17"/>
    </location>
</feature>
<sequence length="355" mass="38812">MSTATAQQATPTTSARAGPRPLTHGPHAQSAEPFGTIDFTSVSKEESYRVLSNAATTTGVALISALPVRPPMAAIQALFARLYADAVLVSRLNATYPKRGVFKNACLAPDASSKIDQKTTIDLSINRLKSIRTLDPTLDQELGKDFQDILNFYTYVENYLLPIVTHATASISGADLKPIHTGTNNHLRLIDYFPSPDPPAPRCGEHRDYNTYMIVFQDGAVGGLELEVDGTWTSIPKNVDAVVTWGWCGAILTNNVVKAAKHRVLKTWPSTERRTTAVVFVAPELNTPLKPMGGLEKGIDDWSREIRDGRMTVGAFKEVIAKKWRRREGNEPGEVIQGEQGREVGAFLKPTQVSS</sequence>
<proteinExistence type="inferred from homology"/>
<evidence type="ECO:0000256" key="3">
    <source>
        <dbReference type="SAM" id="MobiDB-lite"/>
    </source>
</evidence>
<evidence type="ECO:0000256" key="1">
    <source>
        <dbReference type="ARBA" id="ARBA00008056"/>
    </source>
</evidence>
<dbReference type="Gene3D" id="2.60.120.330">
    <property type="entry name" value="B-lactam Antibiotic, Isopenicillin N Synthase, Chain"/>
    <property type="match status" value="1"/>
</dbReference>
<accession>A0A8K0W3G0</accession>
<dbReference type="InterPro" id="IPR027443">
    <property type="entry name" value="IPNS-like_sf"/>
</dbReference>
<dbReference type="InterPro" id="IPR044861">
    <property type="entry name" value="IPNS-like_FE2OG_OXY"/>
</dbReference>
<dbReference type="PANTHER" id="PTHR47990">
    <property type="entry name" value="2-OXOGLUTARATE (2OG) AND FE(II)-DEPENDENT OXYGENASE SUPERFAMILY PROTEIN-RELATED"/>
    <property type="match status" value="1"/>
</dbReference>
<feature type="domain" description="Fe2OG dioxygenase" evidence="4">
    <location>
        <begin position="183"/>
        <end position="283"/>
    </location>
</feature>
<gene>
    <name evidence="5" type="ORF">FB567DRAFT_557260</name>
</gene>
<feature type="region of interest" description="Disordered" evidence="3">
    <location>
        <begin position="328"/>
        <end position="355"/>
    </location>
</feature>
<reference evidence="5" key="1">
    <citation type="journal article" date="2021" name="Nat. Commun.">
        <title>Genetic determinants of endophytism in the Arabidopsis root mycobiome.</title>
        <authorList>
            <person name="Mesny F."/>
            <person name="Miyauchi S."/>
            <person name="Thiergart T."/>
            <person name="Pickel B."/>
            <person name="Atanasova L."/>
            <person name="Karlsson M."/>
            <person name="Huettel B."/>
            <person name="Barry K.W."/>
            <person name="Haridas S."/>
            <person name="Chen C."/>
            <person name="Bauer D."/>
            <person name="Andreopoulos W."/>
            <person name="Pangilinan J."/>
            <person name="LaButti K."/>
            <person name="Riley R."/>
            <person name="Lipzen A."/>
            <person name="Clum A."/>
            <person name="Drula E."/>
            <person name="Henrissat B."/>
            <person name="Kohler A."/>
            <person name="Grigoriev I.V."/>
            <person name="Martin F.M."/>
            <person name="Hacquard S."/>
        </authorList>
    </citation>
    <scope>NUCLEOTIDE SEQUENCE</scope>
    <source>
        <strain evidence="5">MPI-SDFR-AT-0120</strain>
    </source>
</reference>
<dbReference type="InterPro" id="IPR050231">
    <property type="entry name" value="Iron_ascorbate_oxido_reductase"/>
</dbReference>
<comment type="similarity">
    <text evidence="1 2">Belongs to the iron/ascorbate-dependent oxidoreductase family.</text>
</comment>
<keyword evidence="2" id="KW-0560">Oxidoreductase</keyword>
<dbReference type="GO" id="GO:0016491">
    <property type="term" value="F:oxidoreductase activity"/>
    <property type="evidence" value="ECO:0007669"/>
    <property type="project" value="UniProtKB-KW"/>
</dbReference>
<feature type="region of interest" description="Disordered" evidence="3">
    <location>
        <begin position="1"/>
        <end position="33"/>
    </location>
</feature>
<evidence type="ECO:0000256" key="2">
    <source>
        <dbReference type="RuleBase" id="RU003682"/>
    </source>
</evidence>
<dbReference type="Pfam" id="PF03171">
    <property type="entry name" value="2OG-FeII_Oxy"/>
    <property type="match status" value="1"/>
</dbReference>
<dbReference type="PROSITE" id="PS51471">
    <property type="entry name" value="FE2OG_OXY"/>
    <property type="match status" value="1"/>
</dbReference>
<dbReference type="SUPFAM" id="SSF51197">
    <property type="entry name" value="Clavaminate synthase-like"/>
    <property type="match status" value="1"/>
</dbReference>
<keyword evidence="6" id="KW-1185">Reference proteome</keyword>
<dbReference type="OrthoDB" id="288590at2759"/>
<evidence type="ECO:0000259" key="4">
    <source>
        <dbReference type="PROSITE" id="PS51471"/>
    </source>
</evidence>
<protein>
    <recommendedName>
        <fullName evidence="4">Fe2OG dioxygenase domain-containing protein</fullName>
    </recommendedName>
</protein>
<dbReference type="Proteomes" id="UP000813461">
    <property type="component" value="Unassembled WGS sequence"/>
</dbReference>
<evidence type="ECO:0000313" key="5">
    <source>
        <dbReference type="EMBL" id="KAH7093274.1"/>
    </source>
</evidence>
<dbReference type="EMBL" id="JAGMVJ010000002">
    <property type="protein sequence ID" value="KAH7093274.1"/>
    <property type="molecule type" value="Genomic_DNA"/>
</dbReference>
<evidence type="ECO:0000313" key="6">
    <source>
        <dbReference type="Proteomes" id="UP000813461"/>
    </source>
</evidence>
<organism evidence="5 6">
    <name type="scientific">Paraphoma chrysanthemicola</name>
    <dbReference type="NCBI Taxonomy" id="798071"/>
    <lineage>
        <taxon>Eukaryota</taxon>
        <taxon>Fungi</taxon>
        <taxon>Dikarya</taxon>
        <taxon>Ascomycota</taxon>
        <taxon>Pezizomycotina</taxon>
        <taxon>Dothideomycetes</taxon>
        <taxon>Pleosporomycetidae</taxon>
        <taxon>Pleosporales</taxon>
        <taxon>Pleosporineae</taxon>
        <taxon>Phaeosphaeriaceae</taxon>
        <taxon>Paraphoma</taxon>
    </lineage>
</organism>
<dbReference type="AlphaFoldDB" id="A0A8K0W3G0"/>